<sequence length="672" mass="78659">MRRAFVAKEKIEVNDKGIRNRLKAIKPFNAMSEYIWNGFDAKASQVCIDYKVDVLGSVTEITISDDGSGINCTELNRKFKPFLSSEKRIDSENSLMSLVHGKNGLGRLTFFKFARKAIWYTTYKEKNEYYSSEITVSDESLDNFSNTDIIKSKVKSCGTSVGFYNVFDISGFYMESTLEPFLEREFSWFLYLTKNKNFSLSMNGKDILYNNLIKDSDTIKFNFEGIEFTIEYVRWSCKLNNQASRMYFLTPDSDFKYSITTLLNNKSDSFHHSVYVHSSFFENFVASKDSNQNDFFSNDTNSEVFKELVKKINSFLRIKRKPFLIEFSKELVSSYEAKGVFPEYNHRNRWEIMKAEDLREAVQQLYQIEPKFFKSLNKPQQKILVRMLSFIIDGGEVDSLFDIVDSVISLSSEERDRFSEQLKVTHLSSILKTIELITDRYKSVQEFKKLVFDPSMYAGEVPHLQKMMEKNYWLLGEQYQILTAEEPDFNEALRRHTYILRGEKSVEPIDHEFANREMDLFMVRQRYDNNTIEHIVVELKHPTNVRLGKKQIDQIYDYYQTIKSIDQFNASNMKWKFYLIGNKFDSSHYIEDLINNLKGKGDYGLAHKGEYEIYVRTWSEVFADFDLKHNFLNEKLNVEKEKIQVDIYSSADDIVANTRSSDGAPQIIVPST</sequence>
<dbReference type="eggNOG" id="COG0323">
    <property type="taxonomic scope" value="Bacteria"/>
</dbReference>
<dbReference type="HOGENOM" id="CLU_025321_0_0_6"/>
<evidence type="ECO:0008006" key="2">
    <source>
        <dbReference type="Google" id="ProtNLM"/>
    </source>
</evidence>
<dbReference type="STRING" id="399741.Spro_0109"/>
<organism evidence="1">
    <name type="scientific">Serratia proteamaculans (strain 568)</name>
    <dbReference type="NCBI Taxonomy" id="399741"/>
    <lineage>
        <taxon>Bacteria</taxon>
        <taxon>Pseudomonadati</taxon>
        <taxon>Pseudomonadota</taxon>
        <taxon>Gammaproteobacteria</taxon>
        <taxon>Enterobacterales</taxon>
        <taxon>Yersiniaceae</taxon>
        <taxon>Serratia</taxon>
    </lineage>
</organism>
<dbReference type="EMBL" id="CP000826">
    <property type="protein sequence ID" value="ABV39219.1"/>
    <property type="molecule type" value="Genomic_DNA"/>
</dbReference>
<accession>A8G7X9</accession>
<dbReference type="SUPFAM" id="SSF55874">
    <property type="entry name" value="ATPase domain of HSP90 chaperone/DNA topoisomerase II/histidine kinase"/>
    <property type="match status" value="1"/>
</dbReference>
<evidence type="ECO:0000313" key="1">
    <source>
        <dbReference type="EMBL" id="ABV39219.1"/>
    </source>
</evidence>
<dbReference type="Gene3D" id="3.30.565.10">
    <property type="entry name" value="Histidine kinase-like ATPase, C-terminal domain"/>
    <property type="match status" value="1"/>
</dbReference>
<dbReference type="InterPro" id="IPR036890">
    <property type="entry name" value="HATPase_C_sf"/>
</dbReference>
<reference evidence="1" key="1">
    <citation type="submission" date="2007-09" db="EMBL/GenBank/DDBJ databases">
        <title>Complete sequence of chromosome of Serratia proteamaculans 568.</title>
        <authorList>
            <consortium name="US DOE Joint Genome Institute"/>
            <person name="Copeland A."/>
            <person name="Lucas S."/>
            <person name="Lapidus A."/>
            <person name="Barry K."/>
            <person name="Glavina del Rio T."/>
            <person name="Dalin E."/>
            <person name="Tice H."/>
            <person name="Pitluck S."/>
            <person name="Chain P."/>
            <person name="Malfatti S."/>
            <person name="Shin M."/>
            <person name="Vergez L."/>
            <person name="Schmutz J."/>
            <person name="Larimer F."/>
            <person name="Land M."/>
            <person name="Hauser L."/>
            <person name="Kyrpides N."/>
            <person name="Kim E."/>
            <person name="Taghavi S."/>
            <person name="Newman L."/>
            <person name="Vangronsveld J."/>
            <person name="van der Lelie D."/>
            <person name="Richardson P."/>
        </authorList>
    </citation>
    <scope>NUCLEOTIDE SEQUENCE [LARGE SCALE GENOMIC DNA]</scope>
    <source>
        <strain evidence="1">568</strain>
    </source>
</reference>
<proteinExistence type="predicted"/>
<dbReference type="AlphaFoldDB" id="A8G7X9"/>
<name>A8G7X9_SERP5</name>
<dbReference type="Pfam" id="PF13589">
    <property type="entry name" value="HATPase_c_3"/>
    <property type="match status" value="1"/>
</dbReference>
<gene>
    <name evidence="1" type="ordered locus">Spro_0109</name>
</gene>
<dbReference type="KEGG" id="spe:Spro_0109"/>
<protein>
    <recommendedName>
        <fullName evidence="2">ATP-binding protein</fullName>
    </recommendedName>
</protein>
<dbReference type="OrthoDB" id="8765545at2"/>